<dbReference type="EMBL" id="JARJCN010000023">
    <property type="protein sequence ID" value="KAJ7089776.1"/>
    <property type="molecule type" value="Genomic_DNA"/>
</dbReference>
<reference evidence="1" key="1">
    <citation type="submission" date="2023-03" db="EMBL/GenBank/DDBJ databases">
        <title>Massive genome expansion in bonnet fungi (Mycena s.s.) driven by repeated elements and novel gene families across ecological guilds.</title>
        <authorList>
            <consortium name="Lawrence Berkeley National Laboratory"/>
            <person name="Harder C.B."/>
            <person name="Miyauchi S."/>
            <person name="Viragh M."/>
            <person name="Kuo A."/>
            <person name="Thoen E."/>
            <person name="Andreopoulos B."/>
            <person name="Lu D."/>
            <person name="Skrede I."/>
            <person name="Drula E."/>
            <person name="Henrissat B."/>
            <person name="Morin E."/>
            <person name="Kohler A."/>
            <person name="Barry K."/>
            <person name="LaButti K."/>
            <person name="Morin E."/>
            <person name="Salamov A."/>
            <person name="Lipzen A."/>
            <person name="Mereny Z."/>
            <person name="Hegedus B."/>
            <person name="Baldrian P."/>
            <person name="Stursova M."/>
            <person name="Weitz H."/>
            <person name="Taylor A."/>
            <person name="Grigoriev I.V."/>
            <person name="Nagy L.G."/>
            <person name="Martin F."/>
            <person name="Kauserud H."/>
        </authorList>
    </citation>
    <scope>NUCLEOTIDE SEQUENCE</scope>
    <source>
        <strain evidence="1">CBHHK173m</strain>
    </source>
</reference>
<sequence length="210" mass="23670">MTFPPRDDWDRHIEDLTRTLEPKAVDIMDRVKAVSVLYFLCRLSMMKAGEDPAVFLEMMRFKTSLHNNVTYEKVEMRLPARADMHPYLAKQLGMAPVETPSAPVTVPSSLYPLVMPAHPFTAASIHHHIRTSLTAQDIARFRQDPDPLLAGIFISAESDIFQVASMAVVARENGMDRLFYLAFADEGPEAVCYSSEDFYNLLQTSASLML</sequence>
<comment type="caution">
    <text evidence="1">The sequence shown here is derived from an EMBL/GenBank/DDBJ whole genome shotgun (WGS) entry which is preliminary data.</text>
</comment>
<evidence type="ECO:0000313" key="1">
    <source>
        <dbReference type="EMBL" id="KAJ7089776.1"/>
    </source>
</evidence>
<dbReference type="Proteomes" id="UP001222325">
    <property type="component" value="Unassembled WGS sequence"/>
</dbReference>
<name>A0AAD6U7B0_9AGAR</name>
<keyword evidence="2" id="KW-1185">Reference proteome</keyword>
<accession>A0AAD6U7B0</accession>
<proteinExistence type="predicted"/>
<evidence type="ECO:0000313" key="2">
    <source>
        <dbReference type="Proteomes" id="UP001222325"/>
    </source>
</evidence>
<organism evidence="1 2">
    <name type="scientific">Mycena belliarum</name>
    <dbReference type="NCBI Taxonomy" id="1033014"/>
    <lineage>
        <taxon>Eukaryota</taxon>
        <taxon>Fungi</taxon>
        <taxon>Dikarya</taxon>
        <taxon>Basidiomycota</taxon>
        <taxon>Agaricomycotina</taxon>
        <taxon>Agaricomycetes</taxon>
        <taxon>Agaricomycetidae</taxon>
        <taxon>Agaricales</taxon>
        <taxon>Marasmiineae</taxon>
        <taxon>Mycenaceae</taxon>
        <taxon>Mycena</taxon>
    </lineage>
</organism>
<gene>
    <name evidence="1" type="ORF">B0H15DRAFT_271362</name>
</gene>
<protein>
    <submittedName>
        <fullName evidence="1">Uncharacterized protein</fullName>
    </submittedName>
</protein>
<dbReference type="AlphaFoldDB" id="A0AAD6U7B0"/>